<dbReference type="PIRSF" id="PIRSF004869">
    <property type="entry name" value="PflX_prd"/>
    <property type="match status" value="1"/>
</dbReference>
<evidence type="ECO:0000256" key="2">
    <source>
        <dbReference type="ARBA" id="ARBA00022691"/>
    </source>
</evidence>
<evidence type="ECO:0000259" key="7">
    <source>
        <dbReference type="PROSITE" id="PS51918"/>
    </source>
</evidence>
<evidence type="ECO:0000256" key="4">
    <source>
        <dbReference type="ARBA" id="ARBA00023004"/>
    </source>
</evidence>
<dbReference type="CDD" id="cd01335">
    <property type="entry name" value="Radical_SAM"/>
    <property type="match status" value="1"/>
</dbReference>
<evidence type="ECO:0000313" key="9">
    <source>
        <dbReference type="Proteomes" id="UP000320766"/>
    </source>
</evidence>
<dbReference type="Pfam" id="PF04055">
    <property type="entry name" value="Radical_SAM"/>
    <property type="match status" value="1"/>
</dbReference>
<comment type="cofactor">
    <cofactor evidence="6">
        <name>[4Fe-4S] cluster</name>
        <dbReference type="ChEBI" id="CHEBI:49883"/>
    </cofactor>
    <text evidence="6">Binds 1 [4Fe-4S] cluster. The cluster is coordinated with 3 cysteines and an exchangeable S-adenosyl-L-methionine.</text>
</comment>
<protein>
    <submittedName>
        <fullName evidence="8">AmmeMemoRadiSam system radical SAM enzyme</fullName>
    </submittedName>
</protein>
<dbReference type="SUPFAM" id="SSF102114">
    <property type="entry name" value="Radical SAM enzymes"/>
    <property type="match status" value="1"/>
</dbReference>
<dbReference type="AlphaFoldDB" id="A0A520KX95"/>
<dbReference type="InterPro" id="IPR007197">
    <property type="entry name" value="rSAM"/>
</dbReference>
<dbReference type="InterPro" id="IPR034457">
    <property type="entry name" value="Organic_radical-activating"/>
</dbReference>
<proteinExistence type="predicted"/>
<gene>
    <name evidence="8" type="primary">amrS</name>
    <name evidence="8" type="ORF">EF807_03405</name>
</gene>
<dbReference type="InterPro" id="IPR006638">
    <property type="entry name" value="Elp3/MiaA/NifB-like_rSAM"/>
</dbReference>
<evidence type="ECO:0000256" key="1">
    <source>
        <dbReference type="ARBA" id="ARBA00022485"/>
    </source>
</evidence>
<feature type="binding site" evidence="6">
    <location>
        <position position="86"/>
    </location>
    <ligand>
        <name>[4Fe-4S] cluster</name>
        <dbReference type="ChEBI" id="CHEBI:49883"/>
        <note>4Fe-4S-S-AdoMet</note>
    </ligand>
</feature>
<dbReference type="GO" id="GO:0003824">
    <property type="term" value="F:catalytic activity"/>
    <property type="evidence" value="ECO:0007669"/>
    <property type="project" value="InterPro"/>
</dbReference>
<feature type="domain" description="Radical SAM core" evidence="7">
    <location>
        <begin position="67"/>
        <end position="280"/>
    </location>
</feature>
<dbReference type="Proteomes" id="UP000320766">
    <property type="component" value="Unassembled WGS sequence"/>
</dbReference>
<dbReference type="GO" id="GO:0051539">
    <property type="term" value="F:4 iron, 4 sulfur cluster binding"/>
    <property type="evidence" value="ECO:0007669"/>
    <property type="project" value="UniProtKB-KW"/>
</dbReference>
<sequence length="333" mass="37946">MREVSFYSHEEEGILRCNICNHRCKIREGKRGICGARENRDGKLYALNYGLASSINVDPIEKKPLYNFHPGSKVLSLGTIGCNFRCLHCQNYSISTASIGDYPLEEITPEDVSTLAKEYGVGGVSWTYNEPTIWYEFTYDASKIAKRDGFTTSYVTNGYMTEEALKDISPYLDAANVDVKAFKEEFYKKICKASLEPVLRTCEIMKEEDIHLEITYLVIPTYNDDENEIREFCRWVVDLDPSTPVHFTRFYPYYEMLDVPATPVETLKDAYKIGKEEGIEYLYLGNVSGLDEENTYCPNCGELLIGRSGFSIIRCDLKDGRCPSCGFKVNIII</sequence>
<dbReference type="EMBL" id="RXIL01000057">
    <property type="protein sequence ID" value="RZN70372.1"/>
    <property type="molecule type" value="Genomic_DNA"/>
</dbReference>
<dbReference type="InterPro" id="IPR016431">
    <property type="entry name" value="Pyrv-formate_lyase-activ_prd"/>
</dbReference>
<comment type="caution">
    <text evidence="8">The sequence shown here is derived from an EMBL/GenBank/DDBJ whole genome shotgun (WGS) entry which is preliminary data.</text>
</comment>
<feature type="binding site" evidence="6">
    <location>
        <position position="89"/>
    </location>
    <ligand>
        <name>[4Fe-4S] cluster</name>
        <dbReference type="ChEBI" id="CHEBI:49883"/>
        <note>4Fe-4S-S-AdoMet</note>
    </ligand>
</feature>
<dbReference type="InterPro" id="IPR027596">
    <property type="entry name" value="AmmeMemoSam_rS"/>
</dbReference>
<evidence type="ECO:0000256" key="5">
    <source>
        <dbReference type="ARBA" id="ARBA00023014"/>
    </source>
</evidence>
<evidence type="ECO:0000256" key="6">
    <source>
        <dbReference type="PIRSR" id="PIRSR004869-50"/>
    </source>
</evidence>
<keyword evidence="5 6" id="KW-0411">Iron-sulfur</keyword>
<keyword evidence="3 6" id="KW-0479">Metal-binding</keyword>
<dbReference type="SFLD" id="SFLDG01101">
    <property type="entry name" value="Uncharacterised_Radical_SAM_Su"/>
    <property type="match status" value="1"/>
</dbReference>
<dbReference type="SMART" id="SM00729">
    <property type="entry name" value="Elp3"/>
    <property type="match status" value="1"/>
</dbReference>
<dbReference type="PROSITE" id="PS51918">
    <property type="entry name" value="RADICAL_SAM"/>
    <property type="match status" value="1"/>
</dbReference>
<evidence type="ECO:0000256" key="3">
    <source>
        <dbReference type="ARBA" id="ARBA00022723"/>
    </source>
</evidence>
<dbReference type="InterPro" id="IPR058240">
    <property type="entry name" value="rSAM_sf"/>
</dbReference>
<dbReference type="SFLD" id="SFLDS00029">
    <property type="entry name" value="Radical_SAM"/>
    <property type="match status" value="1"/>
</dbReference>
<dbReference type="InterPro" id="IPR013785">
    <property type="entry name" value="Aldolase_TIM"/>
</dbReference>
<feature type="binding site" evidence="6">
    <location>
        <position position="82"/>
    </location>
    <ligand>
        <name>[4Fe-4S] cluster</name>
        <dbReference type="ChEBI" id="CHEBI:49883"/>
        <note>4Fe-4S-S-AdoMet</note>
    </ligand>
</feature>
<dbReference type="PANTHER" id="PTHR30352:SF5">
    <property type="entry name" value="PYRUVATE FORMATE-LYASE 1-ACTIVATING ENZYME"/>
    <property type="match status" value="1"/>
</dbReference>
<dbReference type="Gene3D" id="3.20.20.70">
    <property type="entry name" value="Aldolase class I"/>
    <property type="match status" value="1"/>
</dbReference>
<organism evidence="8 9">
    <name type="scientific">Candidatus Methanolliviera hydrocarbonicum</name>
    <dbReference type="NCBI Taxonomy" id="2491085"/>
    <lineage>
        <taxon>Archaea</taxon>
        <taxon>Methanobacteriati</taxon>
        <taxon>Methanobacteriota</taxon>
        <taxon>Candidatus Methanoliparia</taxon>
        <taxon>Candidatus Methanoliparales</taxon>
        <taxon>Candidatus Methanollivieraceae</taxon>
        <taxon>Candidatus Methanolliviera</taxon>
    </lineage>
</organism>
<evidence type="ECO:0000313" key="8">
    <source>
        <dbReference type="EMBL" id="RZN70372.1"/>
    </source>
</evidence>
<keyword evidence="1" id="KW-0004">4Fe-4S</keyword>
<name>A0A520KX95_9EURY</name>
<reference evidence="8 9" key="1">
    <citation type="journal article" date="2019" name="Nat. Microbiol.">
        <title>Wide diversity of methane and short-chain alkane metabolisms in uncultured archaea.</title>
        <authorList>
            <person name="Borrel G."/>
            <person name="Adam P.S."/>
            <person name="McKay L.J."/>
            <person name="Chen L.X."/>
            <person name="Sierra-Garcia I.N."/>
            <person name="Sieber C.M."/>
            <person name="Letourneur Q."/>
            <person name="Ghozlane A."/>
            <person name="Andersen G.L."/>
            <person name="Li W.J."/>
            <person name="Hallam S.J."/>
            <person name="Muyzer G."/>
            <person name="de Oliveira V.M."/>
            <person name="Inskeep W.P."/>
            <person name="Banfield J.F."/>
            <person name="Gribaldo S."/>
        </authorList>
    </citation>
    <scope>NUCLEOTIDE SEQUENCE [LARGE SCALE GENOMIC DNA]</scope>
    <source>
        <strain evidence="8">NM1b</strain>
    </source>
</reference>
<dbReference type="PANTHER" id="PTHR30352">
    <property type="entry name" value="PYRUVATE FORMATE-LYASE-ACTIVATING ENZYME"/>
    <property type="match status" value="1"/>
</dbReference>
<keyword evidence="2 6" id="KW-0949">S-adenosyl-L-methionine</keyword>
<dbReference type="GO" id="GO:0046872">
    <property type="term" value="F:metal ion binding"/>
    <property type="evidence" value="ECO:0007669"/>
    <property type="project" value="UniProtKB-KW"/>
</dbReference>
<accession>A0A520KX95</accession>
<dbReference type="NCBIfam" id="TIGR04337">
    <property type="entry name" value="AmmeMemoSam_rS"/>
    <property type="match status" value="1"/>
</dbReference>
<keyword evidence="4 6" id="KW-0408">Iron</keyword>